<reference evidence="1 2" key="1">
    <citation type="submission" date="2019-06" db="EMBL/GenBank/DDBJ databases">
        <title>Desulfobotulus mexicanus sp. nov., a novel sulfate-reducing bacterium isolated from the sediment of an alkaline crater lake in Mexico.</title>
        <authorList>
            <person name="Hirschler-Rea A."/>
        </authorList>
    </citation>
    <scope>NUCLEOTIDE SEQUENCE [LARGE SCALE GENOMIC DNA]</scope>
    <source>
        <strain evidence="1 2">PAR22N</strain>
    </source>
</reference>
<proteinExistence type="predicted"/>
<gene>
    <name evidence="1" type="ORF">FIM25_05225</name>
</gene>
<evidence type="ECO:0000313" key="1">
    <source>
        <dbReference type="EMBL" id="TYT75481.1"/>
    </source>
</evidence>
<name>A0A5Q4VHK7_9BACT</name>
<organism evidence="1 2">
    <name type="scientific">Desulfobotulus mexicanus</name>
    <dbReference type="NCBI Taxonomy" id="2586642"/>
    <lineage>
        <taxon>Bacteria</taxon>
        <taxon>Pseudomonadati</taxon>
        <taxon>Thermodesulfobacteriota</taxon>
        <taxon>Desulfobacteria</taxon>
        <taxon>Desulfobacterales</taxon>
        <taxon>Desulfobacteraceae</taxon>
        <taxon>Desulfobotulus</taxon>
    </lineage>
</organism>
<sequence length="182" mass="20812">MTIDKLLMLVEDDPEINASLELLALRYFGADTDVELCVGQNIQQIIDLLAGYVESIPQAKLYAVLDYNLSINLPGEQKPVEALFYHAHFRHFLKNGGIIIIYNGYPEQLRQSNEILATPSRYPDIAFFTAEKAKVAMEDIFKIIKAAVPEKLPEIRRQANHFQHDLEAMLHAIRTRKESMRT</sequence>
<dbReference type="OrthoDB" id="9831443at2"/>
<evidence type="ECO:0000313" key="2">
    <source>
        <dbReference type="Proteomes" id="UP000321899"/>
    </source>
</evidence>
<dbReference type="EMBL" id="VDMB01000004">
    <property type="protein sequence ID" value="TYT75481.1"/>
    <property type="molecule type" value="Genomic_DNA"/>
</dbReference>
<dbReference type="RefSeq" id="WP_139447019.1">
    <property type="nucleotide sequence ID" value="NZ_VDMB01000004.1"/>
</dbReference>
<keyword evidence="2" id="KW-1185">Reference proteome</keyword>
<protein>
    <submittedName>
        <fullName evidence="1">Uncharacterized protein</fullName>
    </submittedName>
</protein>
<accession>A0A5Q4VHK7</accession>
<dbReference type="AlphaFoldDB" id="A0A5Q4VHK7"/>
<comment type="caution">
    <text evidence="1">The sequence shown here is derived from an EMBL/GenBank/DDBJ whole genome shotgun (WGS) entry which is preliminary data.</text>
</comment>
<dbReference type="Proteomes" id="UP000321899">
    <property type="component" value="Unassembled WGS sequence"/>
</dbReference>